<dbReference type="EMBL" id="JBAMMX010000025">
    <property type="protein sequence ID" value="KAK6915072.1"/>
    <property type="molecule type" value="Genomic_DNA"/>
</dbReference>
<keyword evidence="2" id="KW-0690">Ribosome biogenesis</keyword>
<comment type="caution">
    <text evidence="15">The sequence shown here is derived from an EMBL/GenBank/DDBJ whole genome shotgun (WGS) entry which is preliminary data.</text>
</comment>
<dbReference type="SUPFAM" id="SSF144232">
    <property type="entry name" value="HIT/MYND zinc finger-like"/>
    <property type="match status" value="1"/>
</dbReference>
<evidence type="ECO:0000256" key="13">
    <source>
        <dbReference type="PROSITE-ProRule" id="PRU00453"/>
    </source>
</evidence>
<dbReference type="CDD" id="cd23023">
    <property type="entry name" value="zf-HIT_BCD1"/>
    <property type="match status" value="1"/>
</dbReference>
<gene>
    <name evidence="15" type="ORF">RJ641_020189</name>
</gene>
<evidence type="ECO:0000256" key="6">
    <source>
        <dbReference type="ARBA" id="ARBA00022833"/>
    </source>
</evidence>
<evidence type="ECO:0000313" key="16">
    <source>
        <dbReference type="Proteomes" id="UP001370490"/>
    </source>
</evidence>
<dbReference type="GO" id="GO:0000492">
    <property type="term" value="P:box C/D snoRNP assembly"/>
    <property type="evidence" value="ECO:0007669"/>
    <property type="project" value="TreeGrafter"/>
</dbReference>
<keyword evidence="7" id="KW-0832">Ubl conjugation</keyword>
<dbReference type="Proteomes" id="UP001370490">
    <property type="component" value="Unassembled WGS sequence"/>
</dbReference>
<organism evidence="15 16">
    <name type="scientific">Dillenia turbinata</name>
    <dbReference type="NCBI Taxonomy" id="194707"/>
    <lineage>
        <taxon>Eukaryota</taxon>
        <taxon>Viridiplantae</taxon>
        <taxon>Streptophyta</taxon>
        <taxon>Embryophyta</taxon>
        <taxon>Tracheophyta</taxon>
        <taxon>Spermatophyta</taxon>
        <taxon>Magnoliopsida</taxon>
        <taxon>eudicotyledons</taxon>
        <taxon>Gunneridae</taxon>
        <taxon>Pentapetalae</taxon>
        <taxon>Dilleniales</taxon>
        <taxon>Dilleniaceae</taxon>
        <taxon>Dillenia</taxon>
    </lineage>
</organism>
<dbReference type="InterPro" id="IPR007529">
    <property type="entry name" value="Znf_HIT"/>
</dbReference>
<keyword evidence="4" id="KW-0479">Metal-binding</keyword>
<dbReference type="Pfam" id="PF04438">
    <property type="entry name" value="zf-HIT"/>
    <property type="match status" value="1"/>
</dbReference>
<comment type="similarity">
    <text evidence="9">Belongs to the BCD1 family.</text>
</comment>
<keyword evidence="16" id="KW-1185">Reference proteome</keyword>
<evidence type="ECO:0000256" key="8">
    <source>
        <dbReference type="ARBA" id="ARBA00049598"/>
    </source>
</evidence>
<evidence type="ECO:0000313" key="15">
    <source>
        <dbReference type="EMBL" id="KAK6915072.1"/>
    </source>
</evidence>
<keyword evidence="3" id="KW-0597">Phosphoprotein</keyword>
<dbReference type="GO" id="GO:0005634">
    <property type="term" value="C:nucleus"/>
    <property type="evidence" value="ECO:0007669"/>
    <property type="project" value="TreeGrafter"/>
</dbReference>
<sequence length="439" mass="50206">MGGVIQEAAEIAESSATAEISKKIEVCEECKQNPSKYKCPGCSLRSCSLPCVKAHKQRTGCTGKRKQTQFVPLSQFDDNLLISDYNLLEEMKRVAESAQRMRVKLRAYPYFKLPYSLRYLKNAAGRRRIKLLFLPSGMVKREKNRSYYNQRKKSITWTIEWRFHSTKIVLLDHGIHEDTKLGSIIEKHLKPGPWNHPLKQFCEQLDCLKFFIRKYPKGPRSPFRELDIRAPIGQQLSNLVILEYPIIHVFLPEHSCDFEIIKDVKPLACEPECKNTDLNIDGVHFKEEEIEEDNSSETKVLDMLTEPVKQRPSFQDSQRHESAVAVADIDTSKPMFKAAQGKESVAEGDGLIHSAENNCPFSSSNVDEIFDFNDIDFKFEQELIDAYSDLIAESDPDGFLDLDGAFYKETGLEEGQWKSNVILPNEEELEEGEIPSLES</sequence>
<dbReference type="PANTHER" id="PTHR13483">
    <property type="entry name" value="BOX C_D SNORNA PROTEIN 1-RELATED"/>
    <property type="match status" value="1"/>
</dbReference>
<evidence type="ECO:0000256" key="12">
    <source>
        <dbReference type="ARBA" id="ARBA00077531"/>
    </source>
</evidence>
<proteinExistence type="inferred from homology"/>
<dbReference type="Pfam" id="PF25790">
    <property type="entry name" value="BCD1"/>
    <property type="match status" value="1"/>
</dbReference>
<evidence type="ECO:0000256" key="1">
    <source>
        <dbReference type="ARBA" id="ARBA00022499"/>
    </source>
</evidence>
<evidence type="ECO:0000256" key="5">
    <source>
        <dbReference type="ARBA" id="ARBA00022771"/>
    </source>
</evidence>
<feature type="domain" description="HIT-type" evidence="14">
    <location>
        <begin position="27"/>
        <end position="61"/>
    </location>
</feature>
<evidence type="ECO:0000256" key="11">
    <source>
        <dbReference type="ARBA" id="ARBA00068630"/>
    </source>
</evidence>
<dbReference type="PANTHER" id="PTHR13483:SF3">
    <property type="entry name" value="BOX C_D SNORNA PROTEIN 1"/>
    <property type="match status" value="1"/>
</dbReference>
<evidence type="ECO:0000256" key="10">
    <source>
        <dbReference type="ARBA" id="ARBA00061949"/>
    </source>
</evidence>
<name>A0AAN8UT24_9MAGN</name>
<dbReference type="AlphaFoldDB" id="A0AAN8UT24"/>
<comment type="function">
    <text evidence="8">Required for box C/D snoRNAs accumulation involved in snoRNA processing, snoRNA transport to the nucleolus and ribosome biogenesis.</text>
</comment>
<dbReference type="GO" id="GO:0070761">
    <property type="term" value="C:pre-snoRNP complex"/>
    <property type="evidence" value="ECO:0007669"/>
    <property type="project" value="TreeGrafter"/>
</dbReference>
<dbReference type="PROSITE" id="PS51083">
    <property type="entry name" value="ZF_HIT"/>
    <property type="match status" value="1"/>
</dbReference>
<evidence type="ECO:0000256" key="3">
    <source>
        <dbReference type="ARBA" id="ARBA00022553"/>
    </source>
</evidence>
<dbReference type="GO" id="GO:0048254">
    <property type="term" value="P:snoRNA localization"/>
    <property type="evidence" value="ECO:0007669"/>
    <property type="project" value="TreeGrafter"/>
</dbReference>
<evidence type="ECO:0000256" key="7">
    <source>
        <dbReference type="ARBA" id="ARBA00022843"/>
    </source>
</evidence>
<accession>A0AAN8UT24</accession>
<keyword evidence="6" id="KW-0862">Zinc</keyword>
<dbReference type="Gene3D" id="3.30.60.190">
    <property type="match status" value="1"/>
</dbReference>
<keyword evidence="1" id="KW-1017">Isopeptide bond</keyword>
<keyword evidence="5 13" id="KW-0863">Zinc-finger</keyword>
<evidence type="ECO:0000256" key="4">
    <source>
        <dbReference type="ARBA" id="ARBA00022723"/>
    </source>
</evidence>
<protein>
    <recommendedName>
        <fullName evidence="11">Box C/D snoRNA protein 1</fullName>
    </recommendedName>
    <alternativeName>
        <fullName evidence="12">Zinc finger HIT domain-containing protein 6</fullName>
    </alternativeName>
</protein>
<dbReference type="FunFam" id="3.30.60.190:FF:000001">
    <property type="entry name" value="box C/D snoRNA protein 1"/>
    <property type="match status" value="1"/>
</dbReference>
<evidence type="ECO:0000256" key="9">
    <source>
        <dbReference type="ARBA" id="ARBA00049654"/>
    </source>
</evidence>
<dbReference type="GO" id="GO:0008270">
    <property type="term" value="F:zinc ion binding"/>
    <property type="evidence" value="ECO:0007669"/>
    <property type="project" value="UniProtKB-UniRule"/>
</dbReference>
<dbReference type="InterPro" id="IPR057721">
    <property type="entry name" value="BCD1_alpha/beta"/>
</dbReference>
<dbReference type="GO" id="GO:0000463">
    <property type="term" value="P:maturation of LSU-rRNA from tricistronic rRNA transcript (SSU-rRNA, 5.8S rRNA, LSU-rRNA)"/>
    <property type="evidence" value="ECO:0007669"/>
    <property type="project" value="TreeGrafter"/>
</dbReference>
<dbReference type="InterPro" id="IPR051639">
    <property type="entry name" value="BCD1"/>
</dbReference>
<comment type="subunit">
    <text evidence="10">Interacts with FBL, SNU13, NOP58, NUFIP1, RUVBL1, RUVBL2 and TAF9. Interacts (via HIT-type zinc finger) with the RUVBL1/RUVBL2 complex in the presence of ADP.</text>
</comment>
<evidence type="ECO:0000256" key="2">
    <source>
        <dbReference type="ARBA" id="ARBA00022517"/>
    </source>
</evidence>
<evidence type="ECO:0000259" key="14">
    <source>
        <dbReference type="PROSITE" id="PS51083"/>
    </source>
</evidence>
<reference evidence="15 16" key="1">
    <citation type="submission" date="2023-12" db="EMBL/GenBank/DDBJ databases">
        <title>A high-quality genome assembly for Dillenia turbinata (Dilleniales).</title>
        <authorList>
            <person name="Chanderbali A."/>
        </authorList>
    </citation>
    <scope>NUCLEOTIDE SEQUENCE [LARGE SCALE GENOMIC DNA]</scope>
    <source>
        <strain evidence="15">LSX21</strain>
        <tissue evidence="15">Leaf</tissue>
    </source>
</reference>